<evidence type="ECO:0000256" key="1">
    <source>
        <dbReference type="ARBA" id="ARBA00022723"/>
    </source>
</evidence>
<evidence type="ECO:0000259" key="5">
    <source>
        <dbReference type="PROSITE" id="PS50089"/>
    </source>
</evidence>
<reference evidence="7" key="1">
    <citation type="submission" date="2020-06" db="EMBL/GenBank/DDBJ databases">
        <title>WGS assembly of Ceratodon purpureus strain R40.</title>
        <authorList>
            <person name="Carey S.B."/>
            <person name="Jenkins J."/>
            <person name="Shu S."/>
            <person name="Lovell J.T."/>
            <person name="Sreedasyam A."/>
            <person name="Maumus F."/>
            <person name="Tiley G.P."/>
            <person name="Fernandez-Pozo N."/>
            <person name="Barry K."/>
            <person name="Chen C."/>
            <person name="Wang M."/>
            <person name="Lipzen A."/>
            <person name="Daum C."/>
            <person name="Saski C.A."/>
            <person name="Payton A.C."/>
            <person name="Mcbreen J.C."/>
            <person name="Conrad R.E."/>
            <person name="Kollar L.M."/>
            <person name="Olsson S."/>
            <person name="Huttunen S."/>
            <person name="Landis J.B."/>
            <person name="Wickett N.J."/>
            <person name="Johnson M.G."/>
            <person name="Rensing S.A."/>
            <person name="Grimwood J."/>
            <person name="Schmutz J."/>
            <person name="Mcdaniel S.F."/>
        </authorList>
    </citation>
    <scope>NUCLEOTIDE SEQUENCE</scope>
    <source>
        <strain evidence="7">R40</strain>
    </source>
</reference>
<dbReference type="Gene3D" id="3.30.40.10">
    <property type="entry name" value="Zinc/RING finger domain, C3HC4 (zinc finger)"/>
    <property type="match status" value="2"/>
</dbReference>
<dbReference type="GO" id="GO:0035091">
    <property type="term" value="F:phosphatidylinositol binding"/>
    <property type="evidence" value="ECO:0007669"/>
    <property type="project" value="TreeGrafter"/>
</dbReference>
<evidence type="ECO:0008006" key="9">
    <source>
        <dbReference type="Google" id="ProtNLM"/>
    </source>
</evidence>
<dbReference type="SUPFAM" id="SSF57850">
    <property type="entry name" value="RING/U-box"/>
    <property type="match status" value="1"/>
</dbReference>
<dbReference type="InterPro" id="IPR007461">
    <property type="entry name" value="Ysc84_actin-binding"/>
</dbReference>
<sequence>MASPPHLRIPTDMLLSYQRSQPQPLHDEVPTCSMCMEVLGTYGGPASLPCGHNGCLVCLQQVQAHSAMPLCPLCRTPFEADVNLCLNLDLRDAIDRMQAAAATAASPVHYKAPESERLALSYNHPHDGQAWDVNHHADPPWPEETGPWIAVTSAKERAHATASGTNNFEQGYCSSEYEERWAGPNPTPNVNVWNVLRGALSMVSGIGGWVRGEDDNPSSDWPFERQIHSGRSTILERSDSDNSWRNHGHIPSAPPLLHGSSGEDVRSLRALLEAEPPQWMPDSASYGCTQCGANFRPVTVGRHHCRFCGGLFCRRCSSGRSLLPVKFRERDPQRTCDTCFERLEPIQRTLADRVSNAAQVATHDVTDSTCMRGWLNSPVGLSMEQEIYKATNTVRAYYKIGKLKPERSIPDAVLKGARGLAILTVMKAGMMVTYKLGTGLIIARKADGSWSAPSAIASCGLGWGPQAGGELTDFIIVLRTVKDVKAFCSRVHFSMGAGVSAAAGLVGRAAEADIRAGDRGAATCYTYSCSKGAFVGISLEYNLVATRTATNANFYGDSYLTASDILLGSVPRPRAAGPLYSALHDLFGKLETTGG</sequence>
<dbReference type="Proteomes" id="UP000822688">
    <property type="component" value="Chromosome 8"/>
</dbReference>
<dbReference type="PROSITE" id="PS50089">
    <property type="entry name" value="ZF_RING_2"/>
    <property type="match status" value="1"/>
</dbReference>
<gene>
    <name evidence="7" type="ORF">KC19_8G201100</name>
</gene>
<proteinExistence type="predicted"/>
<dbReference type="InterPro" id="IPR011011">
    <property type="entry name" value="Znf_FYVE_PHD"/>
</dbReference>
<dbReference type="InterPro" id="IPR000306">
    <property type="entry name" value="Znf_FYVE"/>
</dbReference>
<organism evidence="7 8">
    <name type="scientific">Ceratodon purpureus</name>
    <name type="common">Fire moss</name>
    <name type="synonym">Dicranum purpureum</name>
    <dbReference type="NCBI Taxonomy" id="3225"/>
    <lineage>
        <taxon>Eukaryota</taxon>
        <taxon>Viridiplantae</taxon>
        <taxon>Streptophyta</taxon>
        <taxon>Embryophyta</taxon>
        <taxon>Bryophyta</taxon>
        <taxon>Bryophytina</taxon>
        <taxon>Bryopsida</taxon>
        <taxon>Dicranidae</taxon>
        <taxon>Pseudoditrichales</taxon>
        <taxon>Ditrichaceae</taxon>
        <taxon>Ceratodon</taxon>
    </lineage>
</organism>
<comment type="caution">
    <text evidence="7">The sequence shown here is derived from an EMBL/GenBank/DDBJ whole genome shotgun (WGS) entry which is preliminary data.</text>
</comment>
<feature type="domain" description="FYVE-type" evidence="6">
    <location>
        <begin position="282"/>
        <end position="344"/>
    </location>
</feature>
<keyword evidence="8" id="KW-1185">Reference proteome</keyword>
<keyword evidence="3" id="KW-0862">Zinc</keyword>
<dbReference type="EMBL" id="CM026429">
    <property type="protein sequence ID" value="KAG0565577.1"/>
    <property type="molecule type" value="Genomic_DNA"/>
</dbReference>
<dbReference type="PANTHER" id="PTHR15629">
    <property type="entry name" value="SH3YL1 PROTEIN"/>
    <property type="match status" value="1"/>
</dbReference>
<dbReference type="GO" id="GO:0008270">
    <property type="term" value="F:zinc ion binding"/>
    <property type="evidence" value="ECO:0007669"/>
    <property type="project" value="UniProtKB-KW"/>
</dbReference>
<feature type="domain" description="RING-type" evidence="5">
    <location>
        <begin position="32"/>
        <end position="75"/>
    </location>
</feature>
<protein>
    <recommendedName>
        <fullName evidence="9">FYVE-type domain-containing protein</fullName>
    </recommendedName>
</protein>
<evidence type="ECO:0000256" key="2">
    <source>
        <dbReference type="ARBA" id="ARBA00022771"/>
    </source>
</evidence>
<evidence type="ECO:0000313" key="7">
    <source>
        <dbReference type="EMBL" id="KAG0565577.1"/>
    </source>
</evidence>
<evidence type="ECO:0000256" key="4">
    <source>
        <dbReference type="PROSITE-ProRule" id="PRU00175"/>
    </source>
</evidence>
<dbReference type="SMART" id="SM00064">
    <property type="entry name" value="FYVE"/>
    <property type="match status" value="1"/>
</dbReference>
<dbReference type="InterPro" id="IPR017455">
    <property type="entry name" value="Znf_FYVE-rel"/>
</dbReference>
<dbReference type="PROSITE" id="PS50178">
    <property type="entry name" value="ZF_FYVE"/>
    <property type="match status" value="1"/>
</dbReference>
<dbReference type="FunFam" id="3.30.40.10:FF:000151">
    <property type="entry name" value="Zinc finger family protein"/>
    <property type="match status" value="1"/>
</dbReference>
<keyword evidence="2 4" id="KW-0863">Zinc-finger</keyword>
<dbReference type="InterPro" id="IPR013083">
    <property type="entry name" value="Znf_RING/FYVE/PHD"/>
</dbReference>
<dbReference type="SMART" id="SM00184">
    <property type="entry name" value="RING"/>
    <property type="match status" value="1"/>
</dbReference>
<dbReference type="SUPFAM" id="SSF57903">
    <property type="entry name" value="FYVE/PHD zinc finger"/>
    <property type="match status" value="1"/>
</dbReference>
<dbReference type="Pfam" id="PF01363">
    <property type="entry name" value="FYVE"/>
    <property type="match status" value="1"/>
</dbReference>
<dbReference type="InterPro" id="IPR001841">
    <property type="entry name" value="Znf_RING"/>
</dbReference>
<keyword evidence="1" id="KW-0479">Metal-binding</keyword>
<evidence type="ECO:0000259" key="6">
    <source>
        <dbReference type="PROSITE" id="PS50178"/>
    </source>
</evidence>
<dbReference type="PANTHER" id="PTHR15629:SF2">
    <property type="entry name" value="SH3 DOMAIN-CONTAINING YSC84-LIKE PROTEIN 1"/>
    <property type="match status" value="1"/>
</dbReference>
<name>A0A8T0H4B7_CERPU</name>
<accession>A0A8T0H4B7</accession>
<dbReference type="CDD" id="cd11526">
    <property type="entry name" value="SYLF_FYVE"/>
    <property type="match status" value="1"/>
</dbReference>
<dbReference type="AlphaFoldDB" id="A0A8T0H4B7"/>
<dbReference type="Pfam" id="PF04366">
    <property type="entry name" value="Ysc84"/>
    <property type="match status" value="1"/>
</dbReference>
<evidence type="ECO:0000256" key="3">
    <source>
        <dbReference type="ARBA" id="ARBA00022833"/>
    </source>
</evidence>
<dbReference type="InterPro" id="IPR051702">
    <property type="entry name" value="SH3_domain_YSC84-like"/>
</dbReference>
<evidence type="ECO:0000313" key="8">
    <source>
        <dbReference type="Proteomes" id="UP000822688"/>
    </source>
</evidence>